<sequence>MVPSFDSRLYMLCFCPSSFSWCSRPISSTWHPSHWWPTWPCVPVCP</sequence>
<protein>
    <submittedName>
        <fullName evidence="1">Uncharacterized protein</fullName>
    </submittedName>
</protein>
<organism evidence="1">
    <name type="scientific">Anguilla anguilla</name>
    <name type="common">European freshwater eel</name>
    <name type="synonym">Muraena anguilla</name>
    <dbReference type="NCBI Taxonomy" id="7936"/>
    <lineage>
        <taxon>Eukaryota</taxon>
        <taxon>Metazoa</taxon>
        <taxon>Chordata</taxon>
        <taxon>Craniata</taxon>
        <taxon>Vertebrata</taxon>
        <taxon>Euteleostomi</taxon>
        <taxon>Actinopterygii</taxon>
        <taxon>Neopterygii</taxon>
        <taxon>Teleostei</taxon>
        <taxon>Anguilliformes</taxon>
        <taxon>Anguillidae</taxon>
        <taxon>Anguilla</taxon>
    </lineage>
</organism>
<reference evidence="1" key="1">
    <citation type="submission" date="2014-11" db="EMBL/GenBank/DDBJ databases">
        <authorList>
            <person name="Amaro Gonzalez C."/>
        </authorList>
    </citation>
    <scope>NUCLEOTIDE SEQUENCE</scope>
</reference>
<evidence type="ECO:0000313" key="1">
    <source>
        <dbReference type="EMBL" id="JAH50367.1"/>
    </source>
</evidence>
<name>A0A0E9TAC6_ANGAN</name>
<proteinExistence type="predicted"/>
<dbReference type="AlphaFoldDB" id="A0A0E9TAC6"/>
<dbReference type="EMBL" id="GBXM01057330">
    <property type="protein sequence ID" value="JAH51247.1"/>
    <property type="molecule type" value="Transcribed_RNA"/>
</dbReference>
<reference evidence="1" key="2">
    <citation type="journal article" date="2015" name="Fish Shellfish Immunol.">
        <title>Early steps in the European eel (Anguilla anguilla)-Vibrio vulnificus interaction in the gills: Role of the RtxA13 toxin.</title>
        <authorList>
            <person name="Callol A."/>
            <person name="Pajuelo D."/>
            <person name="Ebbesson L."/>
            <person name="Teles M."/>
            <person name="MacKenzie S."/>
            <person name="Amaro C."/>
        </authorList>
    </citation>
    <scope>NUCLEOTIDE SEQUENCE</scope>
</reference>
<dbReference type="EMBL" id="GBXM01058210">
    <property type="protein sequence ID" value="JAH50367.1"/>
    <property type="molecule type" value="Transcribed_RNA"/>
</dbReference>
<accession>A0A0E9TAC6</accession>